<dbReference type="Proteomes" id="UP000568380">
    <property type="component" value="Unassembled WGS sequence"/>
</dbReference>
<evidence type="ECO:0000313" key="3">
    <source>
        <dbReference type="EMBL" id="MBB5078787.1"/>
    </source>
</evidence>
<dbReference type="RefSeq" id="WP_184963806.1">
    <property type="nucleotide sequence ID" value="NZ_JACHIN010000005.1"/>
</dbReference>
<dbReference type="PROSITE" id="PS51318">
    <property type="entry name" value="TAT"/>
    <property type="match status" value="1"/>
</dbReference>
<organism evidence="3 4">
    <name type="scientific">Nonomuraea endophytica</name>
    <dbReference type="NCBI Taxonomy" id="714136"/>
    <lineage>
        <taxon>Bacteria</taxon>
        <taxon>Bacillati</taxon>
        <taxon>Actinomycetota</taxon>
        <taxon>Actinomycetes</taxon>
        <taxon>Streptosporangiales</taxon>
        <taxon>Streptosporangiaceae</taxon>
        <taxon>Nonomuraea</taxon>
    </lineage>
</organism>
<dbReference type="Pfam" id="PF12680">
    <property type="entry name" value="SnoaL_2"/>
    <property type="match status" value="1"/>
</dbReference>
<sequence>MSENMSRSQLLRGASAGLAGMAAASLMGSPPAQAQTAAPEHPNVRLIREYYKAYASGDPNALKRFFAADIRWTIPGHHPLSGTKYGQAEVLAFFRELARAGFRAEPISLAADGAWVIDLHRGWSTTPEGLDIMWALAFRIRNGKIAEAINFAGDQHAADTFFWKHYALAPLPDRLAAR</sequence>
<dbReference type="PANTHER" id="PTHR41252">
    <property type="entry name" value="BLR2505 PROTEIN"/>
    <property type="match status" value="1"/>
</dbReference>
<gene>
    <name evidence="3" type="ORF">HNR40_004273</name>
</gene>
<dbReference type="SUPFAM" id="SSF54427">
    <property type="entry name" value="NTF2-like"/>
    <property type="match status" value="1"/>
</dbReference>
<evidence type="ECO:0000259" key="2">
    <source>
        <dbReference type="Pfam" id="PF12680"/>
    </source>
</evidence>
<dbReference type="EMBL" id="JACHIN010000005">
    <property type="protein sequence ID" value="MBB5078787.1"/>
    <property type="molecule type" value="Genomic_DNA"/>
</dbReference>
<dbReference type="CDD" id="cd00531">
    <property type="entry name" value="NTF2_like"/>
    <property type="match status" value="1"/>
</dbReference>
<accession>A0A7W8A391</accession>
<reference evidence="3 4" key="1">
    <citation type="submission" date="2020-08" db="EMBL/GenBank/DDBJ databases">
        <title>Genomic Encyclopedia of Type Strains, Phase IV (KMG-IV): sequencing the most valuable type-strain genomes for metagenomic binning, comparative biology and taxonomic classification.</title>
        <authorList>
            <person name="Goeker M."/>
        </authorList>
    </citation>
    <scope>NUCLEOTIDE SEQUENCE [LARGE SCALE GENOMIC DNA]</scope>
    <source>
        <strain evidence="3 4">DSM 45385</strain>
    </source>
</reference>
<dbReference type="Gene3D" id="3.10.450.50">
    <property type="match status" value="1"/>
</dbReference>
<dbReference type="InterPro" id="IPR032710">
    <property type="entry name" value="NTF2-like_dom_sf"/>
</dbReference>
<keyword evidence="4" id="KW-1185">Reference proteome</keyword>
<proteinExistence type="predicted"/>
<dbReference type="PANTHER" id="PTHR41252:SF1">
    <property type="entry name" value="BLR2505 PROTEIN"/>
    <property type="match status" value="1"/>
</dbReference>
<dbReference type="InterPro" id="IPR037401">
    <property type="entry name" value="SnoaL-like"/>
</dbReference>
<evidence type="ECO:0000313" key="4">
    <source>
        <dbReference type="Proteomes" id="UP000568380"/>
    </source>
</evidence>
<feature type="domain" description="SnoaL-like" evidence="2">
    <location>
        <begin position="47"/>
        <end position="147"/>
    </location>
</feature>
<feature type="signal peptide" evidence="1">
    <location>
        <begin position="1"/>
        <end position="34"/>
    </location>
</feature>
<evidence type="ECO:0000256" key="1">
    <source>
        <dbReference type="SAM" id="SignalP"/>
    </source>
</evidence>
<comment type="caution">
    <text evidence="3">The sequence shown here is derived from an EMBL/GenBank/DDBJ whole genome shotgun (WGS) entry which is preliminary data.</text>
</comment>
<name>A0A7W8A391_9ACTN</name>
<feature type="chain" id="PRO_5031385630" description="SnoaL-like domain-containing protein" evidence="1">
    <location>
        <begin position="35"/>
        <end position="178"/>
    </location>
</feature>
<dbReference type="InterPro" id="IPR006311">
    <property type="entry name" value="TAT_signal"/>
</dbReference>
<protein>
    <recommendedName>
        <fullName evidence="2">SnoaL-like domain-containing protein</fullName>
    </recommendedName>
</protein>
<keyword evidence="1" id="KW-0732">Signal</keyword>
<dbReference type="AlphaFoldDB" id="A0A7W8A391"/>